<dbReference type="InterPro" id="IPR001841">
    <property type="entry name" value="Znf_RING"/>
</dbReference>
<dbReference type="InterPro" id="IPR000967">
    <property type="entry name" value="Znf_NFX1"/>
</dbReference>
<dbReference type="InterPro" id="IPR034078">
    <property type="entry name" value="NFX1_fam"/>
</dbReference>
<feature type="domain" description="RING-type" evidence="13">
    <location>
        <begin position="239"/>
        <end position="286"/>
    </location>
</feature>
<keyword evidence="3" id="KW-0479">Metal-binding</keyword>
<sequence length="984" mass="112296">MNDSNHQPSDQILNLNSNIDIQESTETSGNQAACSGGNHQNNKGAIKKIGNHNRKDPKEKFYRNNHRFKNNGTHSKYTNRTFNEGIAPQQNHRNSHQSQNFYESSVLNDTRPRYDQLMYQRNHKHNYKNYDNNMYYGNFNGHKTQYRNNFHNDRNGYDNNWQMQLHYIDNHSKENSSGFEHKYRDEGKNQQFPRNRQQKYNNKNWRMNYSKQRKMEKKVDIASQRGRLEEMIKNKTLECLVCCEIFKYNDKIWSCKQCYHILHLKCIQAWANSSKEENGWRCPACQNVCKNVPQEYRCFCEKIKEPKNEPGLIPHSCGDVCLKVGRNCSHRCLILCHPGPCPDCTVLINKLCGCGRTEQQVKCSSDIEIVCLNNCEKILECGLHKCDQKCHAGDCKPCEEILKQTCFCGKEDREVACTLEFQGKNNFSCQKPCDKLLSCGNHKCIDVCHEGTCTPCRKDISVIKTCFCGKTLLQIARISCLDPVPSCGLLCHKTLKCGPTNAPHICKSLCHDGDCPSCDLTTVLKCRCGFMDKEIPCGKLTTKADDARCEKKCTKKRLCGKHKCNQRCCIEIEHICPLPCNHLLSCGNHRCELTCHSGRCKPCTETSFEELYCECGASVLYPPIPCGTKPPICNEPCVRERDCGHEVNHSCHTGPCPPCTILCKRWCYGGHEQRGTIPCHQENFSCGLACGKGMPCGKHKCNKPCHLGPCPLPCKQPCTFKRALCGHPCSAPCHEVPCPETNCKSKVPVQCPCGLQKGTKSCNEVIEEIRSIEMALLSEKMLNMSRNQSVDISDISKPKRPDVLKILECTEECRLLERNRRLAIGLQIRNPDITQKLTPRYSDFMRGWAKKDPHFCHRVHDKLTELVQLAKQSKQKSRSYSFESMNRDKRHFIHEYCEHFGCESAAYDAEPNRNIVATAIRDKSWLPSMSLMEVIQRENGQRKVPGPSILDRSSCSNSESVALKSMNRSTKLGVQINDVNYLKK</sequence>
<keyword evidence="8" id="KW-0804">Transcription</keyword>
<dbReference type="SMART" id="SM00438">
    <property type="entry name" value="ZnF_NFX"/>
    <property type="match status" value="9"/>
</dbReference>
<evidence type="ECO:0000256" key="1">
    <source>
        <dbReference type="ARBA" id="ARBA00004123"/>
    </source>
</evidence>
<evidence type="ECO:0000313" key="15">
    <source>
        <dbReference type="EMBL" id="KAL3282485.1"/>
    </source>
</evidence>
<feature type="region of interest" description="Disordered" evidence="11">
    <location>
        <begin position="25"/>
        <end position="79"/>
    </location>
</feature>
<dbReference type="InterPro" id="IPR001374">
    <property type="entry name" value="R3H_dom"/>
</dbReference>
<dbReference type="Pfam" id="PF01422">
    <property type="entry name" value="zf-NF-X1"/>
    <property type="match status" value="8"/>
</dbReference>
<feature type="domain" description="R3H" evidence="14">
    <location>
        <begin position="856"/>
        <end position="921"/>
    </location>
</feature>
<dbReference type="FunFam" id="3.30.1370.50:FF:000007">
    <property type="entry name" value="Transcriptional repressor NF-X1"/>
    <property type="match status" value="1"/>
</dbReference>
<evidence type="ECO:0000256" key="9">
    <source>
        <dbReference type="ARBA" id="ARBA00023242"/>
    </source>
</evidence>
<dbReference type="CDD" id="cd02643">
    <property type="entry name" value="R3H_NF-X1"/>
    <property type="match status" value="1"/>
</dbReference>
<dbReference type="PROSITE" id="PS50016">
    <property type="entry name" value="ZF_PHD_2"/>
    <property type="match status" value="1"/>
</dbReference>
<evidence type="ECO:0000256" key="8">
    <source>
        <dbReference type="ARBA" id="ARBA00023163"/>
    </source>
</evidence>
<name>A0ABD2NWF5_9CUCU</name>
<keyword evidence="7" id="KW-0805">Transcription regulation</keyword>
<dbReference type="GO" id="GO:0005634">
    <property type="term" value="C:nucleus"/>
    <property type="evidence" value="ECO:0007669"/>
    <property type="project" value="UniProtKB-SubCell"/>
</dbReference>
<dbReference type="InterPro" id="IPR019787">
    <property type="entry name" value="Znf_PHD-finger"/>
</dbReference>
<protein>
    <recommendedName>
        <fullName evidence="17">Protein shuttle craft</fullName>
    </recommendedName>
</protein>
<dbReference type="Gene3D" id="3.30.1370.50">
    <property type="entry name" value="R3H-like domain"/>
    <property type="match status" value="1"/>
</dbReference>
<dbReference type="Proteomes" id="UP001516400">
    <property type="component" value="Unassembled WGS sequence"/>
</dbReference>
<evidence type="ECO:0008006" key="17">
    <source>
        <dbReference type="Google" id="ProtNLM"/>
    </source>
</evidence>
<dbReference type="EMBL" id="JABFTP020000144">
    <property type="protein sequence ID" value="KAL3282485.1"/>
    <property type="molecule type" value="Genomic_DNA"/>
</dbReference>
<accession>A0ABD2NWF5</accession>
<dbReference type="PANTHER" id="PTHR12360:SF12">
    <property type="entry name" value="TRANSCRIPTIONAL REPRESSOR NF-X1"/>
    <property type="match status" value="1"/>
</dbReference>
<evidence type="ECO:0000259" key="13">
    <source>
        <dbReference type="PROSITE" id="PS50089"/>
    </source>
</evidence>
<evidence type="ECO:0000256" key="7">
    <source>
        <dbReference type="ARBA" id="ARBA00023015"/>
    </source>
</evidence>
<evidence type="ECO:0000259" key="12">
    <source>
        <dbReference type="PROSITE" id="PS50016"/>
    </source>
</evidence>
<evidence type="ECO:0000256" key="2">
    <source>
        <dbReference type="ARBA" id="ARBA00007269"/>
    </source>
</evidence>
<comment type="caution">
    <text evidence="15">The sequence shown here is derived from an EMBL/GenBank/DDBJ whole genome shotgun (WGS) entry which is preliminary data.</text>
</comment>
<dbReference type="InterPro" id="IPR034076">
    <property type="entry name" value="R3H_NF-X1"/>
</dbReference>
<proteinExistence type="inferred from homology"/>
<evidence type="ECO:0000256" key="10">
    <source>
        <dbReference type="PROSITE-ProRule" id="PRU00175"/>
    </source>
</evidence>
<feature type="compositionally biased region" description="Basic and acidic residues" evidence="11">
    <location>
        <begin position="174"/>
        <end position="188"/>
    </location>
</feature>
<keyword evidence="9" id="KW-0539">Nucleus</keyword>
<dbReference type="GO" id="GO:0008270">
    <property type="term" value="F:zinc ion binding"/>
    <property type="evidence" value="ECO:0007669"/>
    <property type="project" value="UniProtKB-KW"/>
</dbReference>
<keyword evidence="4" id="KW-0677">Repeat</keyword>
<evidence type="ECO:0000259" key="14">
    <source>
        <dbReference type="PROSITE" id="PS51061"/>
    </source>
</evidence>
<comment type="subcellular location">
    <subcellularLocation>
        <location evidence="1">Nucleus</location>
    </subcellularLocation>
</comment>
<gene>
    <name evidence="15" type="ORF">HHI36_005668</name>
</gene>
<feature type="compositionally biased region" description="Polar residues" evidence="11">
    <location>
        <begin position="70"/>
        <end position="79"/>
    </location>
</feature>
<evidence type="ECO:0000256" key="5">
    <source>
        <dbReference type="ARBA" id="ARBA00022771"/>
    </source>
</evidence>
<feature type="compositionally biased region" description="Basic and acidic residues" evidence="11">
    <location>
        <begin position="53"/>
        <end position="62"/>
    </location>
</feature>
<dbReference type="PROSITE" id="PS51061">
    <property type="entry name" value="R3H"/>
    <property type="match status" value="1"/>
</dbReference>
<dbReference type="GO" id="GO:0003676">
    <property type="term" value="F:nucleic acid binding"/>
    <property type="evidence" value="ECO:0007669"/>
    <property type="project" value="UniProtKB-UniRule"/>
</dbReference>
<dbReference type="SUPFAM" id="SSF57850">
    <property type="entry name" value="RING/U-box"/>
    <property type="match status" value="1"/>
</dbReference>
<feature type="region of interest" description="Disordered" evidence="11">
    <location>
        <begin position="174"/>
        <end position="193"/>
    </location>
</feature>
<dbReference type="PANTHER" id="PTHR12360">
    <property type="entry name" value="NUCLEAR TRANSCRIPTION FACTOR, X-BOX BINDING 1 NFX1"/>
    <property type="match status" value="1"/>
</dbReference>
<evidence type="ECO:0000313" key="16">
    <source>
        <dbReference type="Proteomes" id="UP001516400"/>
    </source>
</evidence>
<evidence type="ECO:0000256" key="3">
    <source>
        <dbReference type="ARBA" id="ARBA00022723"/>
    </source>
</evidence>
<keyword evidence="16" id="KW-1185">Reference proteome</keyword>
<evidence type="ECO:0000256" key="6">
    <source>
        <dbReference type="ARBA" id="ARBA00022833"/>
    </source>
</evidence>
<feature type="domain" description="PHD-type" evidence="12">
    <location>
        <begin position="236"/>
        <end position="288"/>
    </location>
</feature>
<dbReference type="PROSITE" id="PS50089">
    <property type="entry name" value="ZF_RING_2"/>
    <property type="match status" value="1"/>
</dbReference>
<dbReference type="CDD" id="cd06008">
    <property type="entry name" value="NF-X1-zinc-finger"/>
    <property type="match status" value="7"/>
</dbReference>
<dbReference type="AlphaFoldDB" id="A0ABD2NWF5"/>
<organism evidence="15 16">
    <name type="scientific">Cryptolaemus montrouzieri</name>
    <dbReference type="NCBI Taxonomy" id="559131"/>
    <lineage>
        <taxon>Eukaryota</taxon>
        <taxon>Metazoa</taxon>
        <taxon>Ecdysozoa</taxon>
        <taxon>Arthropoda</taxon>
        <taxon>Hexapoda</taxon>
        <taxon>Insecta</taxon>
        <taxon>Pterygota</taxon>
        <taxon>Neoptera</taxon>
        <taxon>Endopterygota</taxon>
        <taxon>Coleoptera</taxon>
        <taxon>Polyphaga</taxon>
        <taxon>Cucujiformia</taxon>
        <taxon>Coccinelloidea</taxon>
        <taxon>Coccinellidae</taxon>
        <taxon>Scymninae</taxon>
        <taxon>Scymnini</taxon>
        <taxon>Cryptolaemus</taxon>
    </lineage>
</organism>
<keyword evidence="5 10" id="KW-0863">Zinc-finger</keyword>
<dbReference type="Pfam" id="PF01424">
    <property type="entry name" value="R3H"/>
    <property type="match status" value="1"/>
</dbReference>
<dbReference type="SUPFAM" id="SSF82708">
    <property type="entry name" value="R3H domain"/>
    <property type="match status" value="1"/>
</dbReference>
<comment type="similarity">
    <text evidence="2">Belongs to the NFX1 family.</text>
</comment>
<dbReference type="SMART" id="SM00393">
    <property type="entry name" value="R3H"/>
    <property type="match status" value="1"/>
</dbReference>
<dbReference type="InterPro" id="IPR036867">
    <property type="entry name" value="R3H_dom_sf"/>
</dbReference>
<reference evidence="15 16" key="1">
    <citation type="journal article" date="2021" name="BMC Biol.">
        <title>Horizontally acquired antibacterial genes associated with adaptive radiation of ladybird beetles.</title>
        <authorList>
            <person name="Li H.S."/>
            <person name="Tang X.F."/>
            <person name="Huang Y.H."/>
            <person name="Xu Z.Y."/>
            <person name="Chen M.L."/>
            <person name="Du X.Y."/>
            <person name="Qiu B.Y."/>
            <person name="Chen P.T."/>
            <person name="Zhang W."/>
            <person name="Slipinski A."/>
            <person name="Escalona H.E."/>
            <person name="Waterhouse R.M."/>
            <person name="Zwick A."/>
            <person name="Pang H."/>
        </authorList>
    </citation>
    <scope>NUCLEOTIDE SEQUENCE [LARGE SCALE GENOMIC DNA]</scope>
    <source>
        <strain evidence="15">SYSU2018</strain>
    </source>
</reference>
<feature type="compositionally biased region" description="Polar residues" evidence="11">
    <location>
        <begin position="25"/>
        <end position="43"/>
    </location>
</feature>
<keyword evidence="6" id="KW-0862">Zinc</keyword>
<evidence type="ECO:0000256" key="11">
    <source>
        <dbReference type="SAM" id="MobiDB-lite"/>
    </source>
</evidence>
<evidence type="ECO:0000256" key="4">
    <source>
        <dbReference type="ARBA" id="ARBA00022737"/>
    </source>
</evidence>